<evidence type="ECO:0000256" key="1">
    <source>
        <dbReference type="SAM" id="Phobius"/>
    </source>
</evidence>
<accession>A0ABT4LPN9</accession>
<protein>
    <submittedName>
        <fullName evidence="2">Uncharacterized protein</fullName>
    </submittedName>
</protein>
<feature type="transmembrane region" description="Helical" evidence="1">
    <location>
        <begin position="20"/>
        <end position="38"/>
    </location>
</feature>
<organism evidence="2 3">
    <name type="scientific">Kiloniella laminariae</name>
    <dbReference type="NCBI Taxonomy" id="454162"/>
    <lineage>
        <taxon>Bacteria</taxon>
        <taxon>Pseudomonadati</taxon>
        <taxon>Pseudomonadota</taxon>
        <taxon>Alphaproteobacteria</taxon>
        <taxon>Rhodospirillales</taxon>
        <taxon>Kiloniellaceae</taxon>
        <taxon>Kiloniella</taxon>
    </lineage>
</organism>
<evidence type="ECO:0000313" key="2">
    <source>
        <dbReference type="EMBL" id="MCZ4283093.1"/>
    </source>
</evidence>
<keyword evidence="1" id="KW-0812">Transmembrane</keyword>
<keyword evidence="1" id="KW-1133">Transmembrane helix</keyword>
<keyword evidence="3" id="KW-1185">Reference proteome</keyword>
<dbReference type="RefSeq" id="WP_269425215.1">
    <property type="nucleotide sequence ID" value="NZ_JAPWGY010000017.1"/>
</dbReference>
<proteinExistence type="predicted"/>
<dbReference type="EMBL" id="JAPWGY010000017">
    <property type="protein sequence ID" value="MCZ4283093.1"/>
    <property type="molecule type" value="Genomic_DNA"/>
</dbReference>
<evidence type="ECO:0000313" key="3">
    <source>
        <dbReference type="Proteomes" id="UP001069802"/>
    </source>
</evidence>
<feature type="transmembrane region" description="Helical" evidence="1">
    <location>
        <begin position="45"/>
        <end position="66"/>
    </location>
</feature>
<dbReference type="Proteomes" id="UP001069802">
    <property type="component" value="Unassembled WGS sequence"/>
</dbReference>
<gene>
    <name evidence="2" type="ORF">O4H49_20075</name>
</gene>
<name>A0ABT4LPN9_9PROT</name>
<keyword evidence="1" id="KW-0472">Membrane</keyword>
<sequence>MENKADDIRVFSVVQTTWGVPSNIFWGSVALAFLLGFVMTPSMGVIFGMVFGITLCVILVVILIAVHKGDPQGLEAWVRRIKNPGNTWRGGNYKKKRFVVIK</sequence>
<reference evidence="2" key="1">
    <citation type="submission" date="2022-12" db="EMBL/GenBank/DDBJ databases">
        <title>Bacterial isolates from different developmental stages of Nematostella vectensis.</title>
        <authorList>
            <person name="Fraune S."/>
        </authorList>
    </citation>
    <scope>NUCLEOTIDE SEQUENCE</scope>
    <source>
        <strain evidence="2">G21630-S1</strain>
    </source>
</reference>
<comment type="caution">
    <text evidence="2">The sequence shown here is derived from an EMBL/GenBank/DDBJ whole genome shotgun (WGS) entry which is preliminary data.</text>
</comment>